<evidence type="ECO:0000313" key="1">
    <source>
        <dbReference type="EMBL" id="KGN57512.1"/>
    </source>
</evidence>
<sequence length="76" mass="9005">MLDSSVIKGGLALVRTYGFQFEVCHERKKKLEAKGFQEGMRVEVKYWVERMNLMKYLEKGIKDRFQMGWGLNWVEG</sequence>
<reference evidence="1 2" key="3">
    <citation type="journal article" date="2010" name="BMC Genomics">
        <title>Transcriptome sequencing and comparative analysis of cucumber flowers with different sex types.</title>
        <authorList>
            <person name="Guo S."/>
            <person name="Zheng Y."/>
            <person name="Joung J.G."/>
            <person name="Liu S."/>
            <person name="Zhang Z."/>
            <person name="Crasta O.R."/>
            <person name="Sobral B.W."/>
            <person name="Xu Y."/>
            <person name="Huang S."/>
            <person name="Fei Z."/>
        </authorList>
    </citation>
    <scope>NUCLEOTIDE SEQUENCE [LARGE SCALE GENOMIC DNA]</scope>
    <source>
        <strain evidence="2">cv. 9930</strain>
    </source>
</reference>
<proteinExistence type="predicted"/>
<reference evidence="1 2" key="4">
    <citation type="journal article" date="2011" name="BMC Genomics">
        <title>RNA-Seq improves annotation of protein-coding genes in the cucumber genome.</title>
        <authorList>
            <person name="Li Z."/>
            <person name="Zhang Z."/>
            <person name="Yan P."/>
            <person name="Huang S."/>
            <person name="Fei Z."/>
            <person name="Lin K."/>
        </authorList>
    </citation>
    <scope>NUCLEOTIDE SEQUENCE [LARGE SCALE GENOMIC DNA]</scope>
    <source>
        <strain evidence="2">cv. 9930</strain>
    </source>
</reference>
<dbReference type="EMBL" id="CM002924">
    <property type="protein sequence ID" value="KGN57512.1"/>
    <property type="molecule type" value="Genomic_DNA"/>
</dbReference>
<reference evidence="1 2" key="2">
    <citation type="journal article" date="2009" name="PLoS ONE">
        <title>An integrated genetic and cytogenetic map of the cucumber genome.</title>
        <authorList>
            <person name="Ren Y."/>
            <person name="Zhang Z."/>
            <person name="Liu J."/>
            <person name="Staub J.E."/>
            <person name="Han Y."/>
            <person name="Cheng Z."/>
            <person name="Li X."/>
            <person name="Lu J."/>
            <person name="Miao H."/>
            <person name="Kang H."/>
            <person name="Xie B."/>
            <person name="Gu X."/>
            <person name="Wang X."/>
            <person name="Du Y."/>
            <person name="Jin W."/>
            <person name="Huang S."/>
        </authorList>
    </citation>
    <scope>NUCLEOTIDE SEQUENCE [LARGE SCALE GENOMIC DNA]</scope>
    <source>
        <strain evidence="2">cv. 9930</strain>
    </source>
</reference>
<keyword evidence="2" id="KW-1185">Reference proteome</keyword>
<reference evidence="1 2" key="1">
    <citation type="journal article" date="2009" name="Nat. Genet.">
        <title>The genome of the cucumber, Cucumis sativus L.</title>
        <authorList>
            <person name="Huang S."/>
            <person name="Li R."/>
            <person name="Zhang Z."/>
            <person name="Li L."/>
            <person name="Gu X."/>
            <person name="Fan W."/>
            <person name="Lucas W.J."/>
            <person name="Wang X."/>
            <person name="Xie B."/>
            <person name="Ni P."/>
            <person name="Ren Y."/>
            <person name="Zhu H."/>
            <person name="Li J."/>
            <person name="Lin K."/>
            <person name="Jin W."/>
            <person name="Fei Z."/>
            <person name="Li G."/>
            <person name="Staub J."/>
            <person name="Kilian A."/>
            <person name="van der Vossen E.A."/>
            <person name="Wu Y."/>
            <person name="Guo J."/>
            <person name="He J."/>
            <person name="Jia Z."/>
            <person name="Ren Y."/>
            <person name="Tian G."/>
            <person name="Lu Y."/>
            <person name="Ruan J."/>
            <person name="Qian W."/>
            <person name="Wang M."/>
            <person name="Huang Q."/>
            <person name="Li B."/>
            <person name="Xuan Z."/>
            <person name="Cao J."/>
            <person name="Asan"/>
            <person name="Wu Z."/>
            <person name="Zhang J."/>
            <person name="Cai Q."/>
            <person name="Bai Y."/>
            <person name="Zhao B."/>
            <person name="Han Y."/>
            <person name="Li Y."/>
            <person name="Li X."/>
            <person name="Wang S."/>
            <person name="Shi Q."/>
            <person name="Liu S."/>
            <person name="Cho W.K."/>
            <person name="Kim J.Y."/>
            <person name="Xu Y."/>
            <person name="Heller-Uszynska K."/>
            <person name="Miao H."/>
            <person name="Cheng Z."/>
            <person name="Zhang S."/>
            <person name="Wu J."/>
            <person name="Yang Y."/>
            <person name="Kang H."/>
            <person name="Li M."/>
            <person name="Liang H."/>
            <person name="Ren X."/>
            <person name="Shi Z."/>
            <person name="Wen M."/>
            <person name="Jian M."/>
            <person name="Yang H."/>
            <person name="Zhang G."/>
            <person name="Yang Z."/>
            <person name="Chen R."/>
            <person name="Liu S."/>
            <person name="Li J."/>
            <person name="Ma L."/>
            <person name="Liu H."/>
            <person name="Zhou Y."/>
            <person name="Zhao J."/>
            <person name="Fang X."/>
            <person name="Li G."/>
            <person name="Fang L."/>
            <person name="Li Y."/>
            <person name="Liu D."/>
            <person name="Zheng H."/>
            <person name="Zhang Y."/>
            <person name="Qin N."/>
            <person name="Li Z."/>
            <person name="Yang G."/>
            <person name="Yang S."/>
            <person name="Bolund L."/>
            <person name="Kristiansen K."/>
            <person name="Zheng H."/>
            <person name="Li S."/>
            <person name="Zhang X."/>
            <person name="Yang H."/>
            <person name="Wang J."/>
            <person name="Sun R."/>
            <person name="Zhang B."/>
            <person name="Jiang S."/>
            <person name="Wang J."/>
            <person name="Du Y."/>
            <person name="Li S."/>
        </authorList>
    </citation>
    <scope>NUCLEOTIDE SEQUENCE [LARGE SCALE GENOMIC DNA]</scope>
    <source>
        <strain evidence="2">cv. 9930</strain>
    </source>
</reference>
<dbReference type="Gramene" id="KGN57512">
    <property type="protein sequence ID" value="KGN57512"/>
    <property type="gene ID" value="Csa_3G202210"/>
</dbReference>
<organism evidence="1 2">
    <name type="scientific">Cucumis sativus</name>
    <name type="common">Cucumber</name>
    <dbReference type="NCBI Taxonomy" id="3659"/>
    <lineage>
        <taxon>Eukaryota</taxon>
        <taxon>Viridiplantae</taxon>
        <taxon>Streptophyta</taxon>
        <taxon>Embryophyta</taxon>
        <taxon>Tracheophyta</taxon>
        <taxon>Spermatophyta</taxon>
        <taxon>Magnoliopsida</taxon>
        <taxon>eudicotyledons</taxon>
        <taxon>Gunneridae</taxon>
        <taxon>Pentapetalae</taxon>
        <taxon>rosids</taxon>
        <taxon>fabids</taxon>
        <taxon>Cucurbitales</taxon>
        <taxon>Cucurbitaceae</taxon>
        <taxon>Benincaseae</taxon>
        <taxon>Cucumis</taxon>
    </lineage>
</organism>
<dbReference type="Proteomes" id="UP000029981">
    <property type="component" value="Chromosome 3"/>
</dbReference>
<name>A0A0A0LA87_CUCSA</name>
<evidence type="ECO:0000313" key="2">
    <source>
        <dbReference type="Proteomes" id="UP000029981"/>
    </source>
</evidence>
<protein>
    <submittedName>
        <fullName evidence="1">Uncharacterized protein</fullName>
    </submittedName>
</protein>
<gene>
    <name evidence="1" type="ORF">Csa_3G202210</name>
</gene>
<dbReference type="AlphaFoldDB" id="A0A0A0LA87"/>
<accession>A0A0A0LA87</accession>